<dbReference type="InterPro" id="IPR010730">
    <property type="entry name" value="HET"/>
</dbReference>
<dbReference type="PANTHER" id="PTHR24148">
    <property type="entry name" value="ANKYRIN REPEAT DOMAIN-CONTAINING PROTEIN 39 HOMOLOG-RELATED"/>
    <property type="match status" value="1"/>
</dbReference>
<sequence>MVERQERYAYTPLNHGEIRLLYSATEPNTDEVTWTLRAERLLRPEGEPPLMYDALSYTWGDLGQTYPLTCGGRELQIHKNLKSALPYLARRESSLPIWIDAVCINQADDAEKAVQISMMHQIYRQAEMVWIWLGALQIGPEVLALLQKLIAIGPELASVYRLGNTCDPIELGLPAVDAPIWQQVAEIICNKWYDRLWIVQEAALPRTVRFLCGATAIPWDTLEQVTEMYLEITHGLKGPGGARLPLRRGDQHTVFLIRRREQTSSEQTRDWADHLLSVLCLTAGKHACYDPRDYVLGLMGFIDEVRAKELAIAESRTWSLAELYTRFTRALLVKADLSARRWWTVIHEASATNKTSGLPSWVPDYHNMHDESHKAPLDLSVQVSVKRRDGLKDKASRAADVAKQSPENYRMLIMRGKAVDTIERIFDDIPDQLVWRYGFTDVSAAEGLAILWRFADWERKVRMELLGPDLDLVESWPDDPSMRPVIGKDGIALDDYWRTLHGNCLDRRDLRVTYRDHCAALLAIPRWLELLDQEVQWEEEMKLKGEDSSGQEFPLSNEDQATMALSKPGGPILTLICAAHDHLYKRKLFSTTSGRVGFGPARIQPGDVVCVLNNAFVPHTIRRQDKQNPNEYELIGETYVHGMMNGEVEDLNVPVEDFHLV</sequence>
<reference evidence="3" key="1">
    <citation type="submission" date="2016-02" db="EMBL/GenBank/DDBJ databases">
        <title>Draft genome sequence of Microdochium bolleyi, a fungal endophyte of beachgrass.</title>
        <authorList>
            <consortium name="DOE Joint Genome Institute"/>
            <person name="David A.S."/>
            <person name="May G."/>
            <person name="Haridas S."/>
            <person name="Lim J."/>
            <person name="Wang M."/>
            <person name="Labutti K."/>
            <person name="Lipzen A."/>
            <person name="Barry K."/>
            <person name="Grigoriev I.V."/>
        </authorList>
    </citation>
    <scope>NUCLEOTIDE SEQUENCE [LARGE SCALE GENOMIC DNA]</scope>
    <source>
        <strain evidence="3">J235TASD1</strain>
    </source>
</reference>
<dbReference type="PANTHER" id="PTHR24148:SF64">
    <property type="entry name" value="HETEROKARYON INCOMPATIBILITY DOMAIN-CONTAINING PROTEIN"/>
    <property type="match status" value="1"/>
</dbReference>
<proteinExistence type="predicted"/>
<evidence type="ECO:0000313" key="3">
    <source>
        <dbReference type="Proteomes" id="UP000070501"/>
    </source>
</evidence>
<dbReference type="OrthoDB" id="4476201at2759"/>
<dbReference type="AlphaFoldDB" id="A0A136IUP4"/>
<dbReference type="Pfam" id="PF06985">
    <property type="entry name" value="HET"/>
    <property type="match status" value="1"/>
</dbReference>
<organism evidence="2 3">
    <name type="scientific">Microdochium bolleyi</name>
    <dbReference type="NCBI Taxonomy" id="196109"/>
    <lineage>
        <taxon>Eukaryota</taxon>
        <taxon>Fungi</taxon>
        <taxon>Dikarya</taxon>
        <taxon>Ascomycota</taxon>
        <taxon>Pezizomycotina</taxon>
        <taxon>Sordariomycetes</taxon>
        <taxon>Xylariomycetidae</taxon>
        <taxon>Xylariales</taxon>
        <taxon>Microdochiaceae</taxon>
        <taxon>Microdochium</taxon>
    </lineage>
</organism>
<dbReference type="Proteomes" id="UP000070501">
    <property type="component" value="Unassembled WGS sequence"/>
</dbReference>
<evidence type="ECO:0000313" key="2">
    <source>
        <dbReference type="EMBL" id="KXJ88519.1"/>
    </source>
</evidence>
<evidence type="ECO:0000259" key="1">
    <source>
        <dbReference type="Pfam" id="PF06985"/>
    </source>
</evidence>
<name>A0A136IUP4_9PEZI</name>
<dbReference type="STRING" id="196109.A0A136IUP4"/>
<dbReference type="InterPro" id="IPR052895">
    <property type="entry name" value="HetReg/Transcr_Mod"/>
</dbReference>
<feature type="domain" description="Heterokaryon incompatibility" evidence="1">
    <location>
        <begin position="52"/>
        <end position="201"/>
    </location>
</feature>
<accession>A0A136IUP4</accession>
<protein>
    <submittedName>
        <fullName evidence="2">Heterokaryon incompatibility protein-domain-containing protein</fullName>
    </submittedName>
</protein>
<keyword evidence="3" id="KW-1185">Reference proteome</keyword>
<gene>
    <name evidence="2" type="ORF">Micbo1qcDRAFT_214428</name>
</gene>
<dbReference type="Pfam" id="PF26639">
    <property type="entry name" value="Het-6_barrel"/>
    <property type="match status" value="1"/>
</dbReference>
<dbReference type="EMBL" id="KQ964258">
    <property type="protein sequence ID" value="KXJ88519.1"/>
    <property type="molecule type" value="Genomic_DNA"/>
</dbReference>
<dbReference type="InParanoid" id="A0A136IUP4"/>